<organism evidence="1 2">
    <name type="scientific">Catenulispora subtropica</name>
    <dbReference type="NCBI Taxonomy" id="450798"/>
    <lineage>
        <taxon>Bacteria</taxon>
        <taxon>Bacillati</taxon>
        <taxon>Actinomycetota</taxon>
        <taxon>Actinomycetes</taxon>
        <taxon>Catenulisporales</taxon>
        <taxon>Catenulisporaceae</taxon>
        <taxon>Catenulispora</taxon>
    </lineage>
</organism>
<sequence length="76" mass="8703">MGLKLVYLVVTRLFAWLWLAGRDSAAKDVEILMLRHQLAVAQRRDPRVARKLTWTDRAWLVLLRGCCPLIVCRGSG</sequence>
<evidence type="ECO:0000313" key="1">
    <source>
        <dbReference type="EMBL" id="GAA1950031.1"/>
    </source>
</evidence>
<reference evidence="2" key="1">
    <citation type="journal article" date="2019" name="Int. J. Syst. Evol. Microbiol.">
        <title>The Global Catalogue of Microorganisms (GCM) 10K type strain sequencing project: providing services to taxonomists for standard genome sequencing and annotation.</title>
        <authorList>
            <consortium name="The Broad Institute Genomics Platform"/>
            <consortium name="The Broad Institute Genome Sequencing Center for Infectious Disease"/>
            <person name="Wu L."/>
            <person name="Ma J."/>
        </authorList>
    </citation>
    <scope>NUCLEOTIDE SEQUENCE [LARGE SCALE GENOMIC DNA]</scope>
    <source>
        <strain evidence="2">JCM 16013</strain>
    </source>
</reference>
<protein>
    <recommendedName>
        <fullName evidence="3">Integrase</fullName>
    </recommendedName>
</protein>
<gene>
    <name evidence="1" type="ORF">GCM10009838_01390</name>
</gene>
<name>A0ABP5BTA5_9ACTN</name>
<keyword evidence="2" id="KW-1185">Reference proteome</keyword>
<dbReference type="EMBL" id="BAAAQM010000001">
    <property type="protein sequence ID" value="GAA1950031.1"/>
    <property type="molecule type" value="Genomic_DNA"/>
</dbReference>
<evidence type="ECO:0000313" key="2">
    <source>
        <dbReference type="Proteomes" id="UP001499854"/>
    </source>
</evidence>
<comment type="caution">
    <text evidence="1">The sequence shown here is derived from an EMBL/GenBank/DDBJ whole genome shotgun (WGS) entry which is preliminary data.</text>
</comment>
<proteinExistence type="predicted"/>
<dbReference type="Proteomes" id="UP001499854">
    <property type="component" value="Unassembled WGS sequence"/>
</dbReference>
<accession>A0ABP5BTA5</accession>
<dbReference type="RefSeq" id="WP_344654884.1">
    <property type="nucleotide sequence ID" value="NZ_BAAAQM010000001.1"/>
</dbReference>
<evidence type="ECO:0008006" key="3">
    <source>
        <dbReference type="Google" id="ProtNLM"/>
    </source>
</evidence>